<name>A0A8S1EWX9_9PELO</name>
<keyword evidence="3" id="KW-1185">Reference proteome</keyword>
<evidence type="ECO:0008006" key="4">
    <source>
        <dbReference type="Google" id="ProtNLM"/>
    </source>
</evidence>
<comment type="similarity">
    <text evidence="1">Belongs to the SKP1 family.</text>
</comment>
<evidence type="ECO:0000256" key="1">
    <source>
        <dbReference type="ARBA" id="ARBA00009993"/>
    </source>
</evidence>
<dbReference type="InterPro" id="IPR001232">
    <property type="entry name" value="SKP1-like"/>
</dbReference>
<proteinExistence type="inferred from homology"/>
<dbReference type="Gene3D" id="3.30.710.10">
    <property type="entry name" value="Potassium Channel Kv1.1, Chain A"/>
    <property type="match status" value="1"/>
</dbReference>
<dbReference type="SUPFAM" id="SSF54695">
    <property type="entry name" value="POZ domain"/>
    <property type="match status" value="1"/>
</dbReference>
<evidence type="ECO:0000313" key="2">
    <source>
        <dbReference type="EMBL" id="CAB3404033.1"/>
    </source>
</evidence>
<evidence type="ECO:0000313" key="3">
    <source>
        <dbReference type="Proteomes" id="UP000494206"/>
    </source>
</evidence>
<comment type="caution">
    <text evidence="2">The sequence shown here is derived from an EMBL/GenBank/DDBJ whole genome shotgun (WGS) entry which is preliminary data.</text>
</comment>
<dbReference type="SUPFAM" id="SSF81382">
    <property type="entry name" value="Skp1 dimerisation domain-like"/>
    <property type="match status" value="1"/>
</dbReference>
<dbReference type="InterPro" id="IPR036296">
    <property type="entry name" value="SKP1-like_dim_sf"/>
</dbReference>
<protein>
    <recommendedName>
        <fullName evidence="4">SKP1 component POZ domain-containing protein</fullName>
    </recommendedName>
</protein>
<dbReference type="OrthoDB" id="5796328at2759"/>
<dbReference type="EMBL" id="CADEPM010000004">
    <property type="protein sequence ID" value="CAB3404033.1"/>
    <property type="molecule type" value="Genomic_DNA"/>
</dbReference>
<dbReference type="SMART" id="SM00512">
    <property type="entry name" value="Skp1"/>
    <property type="match status" value="1"/>
</dbReference>
<dbReference type="Proteomes" id="UP000494206">
    <property type="component" value="Unassembled WGS sequence"/>
</dbReference>
<dbReference type="GO" id="GO:0006511">
    <property type="term" value="P:ubiquitin-dependent protein catabolic process"/>
    <property type="evidence" value="ECO:0007669"/>
    <property type="project" value="InterPro"/>
</dbReference>
<organism evidence="2 3">
    <name type="scientific">Caenorhabditis bovis</name>
    <dbReference type="NCBI Taxonomy" id="2654633"/>
    <lineage>
        <taxon>Eukaryota</taxon>
        <taxon>Metazoa</taxon>
        <taxon>Ecdysozoa</taxon>
        <taxon>Nematoda</taxon>
        <taxon>Chromadorea</taxon>
        <taxon>Rhabditida</taxon>
        <taxon>Rhabditina</taxon>
        <taxon>Rhabditomorpha</taxon>
        <taxon>Rhabditoidea</taxon>
        <taxon>Rhabditidae</taxon>
        <taxon>Peloderinae</taxon>
        <taxon>Caenorhabditis</taxon>
    </lineage>
</organism>
<dbReference type="AlphaFoldDB" id="A0A8S1EWX9"/>
<reference evidence="2 3" key="1">
    <citation type="submission" date="2020-04" db="EMBL/GenBank/DDBJ databases">
        <authorList>
            <person name="Laetsch R D."/>
            <person name="Stevens L."/>
            <person name="Kumar S."/>
            <person name="Blaxter L. M."/>
        </authorList>
    </citation>
    <scope>NUCLEOTIDE SEQUENCE [LARGE SCALE GENOMIC DNA]</scope>
</reference>
<dbReference type="InterPro" id="IPR011333">
    <property type="entry name" value="SKP1/BTB/POZ_sf"/>
</dbReference>
<gene>
    <name evidence="2" type="ORF">CBOVIS_LOCUS6428</name>
</gene>
<accession>A0A8S1EWX9</accession>
<sequence>MNYLRQLFKGSATLIATTSKERRAPSPVDTAVCPTPNESRRIIRTIDGVELVVSADDIRHLEVLRQMFENLIILPAIRDPTILIPISIDSATLQKILDWSRANKASETNLDELFPRLQPKECLQILEASLFLAIPKLADCAARWIAAKLEGQTPPQMAQTLGRPYKGVHPKHKQHVQSLREVTMPPEKSIRVMSPVDF</sequence>